<proteinExistence type="predicted"/>
<comment type="caution">
    <text evidence="2">The sequence shown here is derived from an EMBL/GenBank/DDBJ whole genome shotgun (WGS) entry which is preliminary data.</text>
</comment>
<dbReference type="InterPro" id="IPR021280">
    <property type="entry name" value="TMEM260-like"/>
</dbReference>
<evidence type="ECO:0000313" key="2">
    <source>
        <dbReference type="EMBL" id="RKX68539.1"/>
    </source>
</evidence>
<dbReference type="AlphaFoldDB" id="A0A660SCN2"/>
<feature type="transmembrane region" description="Helical" evidence="1">
    <location>
        <begin position="95"/>
        <end position="112"/>
    </location>
</feature>
<keyword evidence="1" id="KW-1133">Transmembrane helix</keyword>
<feature type="transmembrane region" description="Helical" evidence="1">
    <location>
        <begin position="307"/>
        <end position="328"/>
    </location>
</feature>
<dbReference type="InterPro" id="IPR052724">
    <property type="entry name" value="GT117_domain-containing"/>
</dbReference>
<dbReference type="Proteomes" id="UP000268469">
    <property type="component" value="Unassembled WGS sequence"/>
</dbReference>
<evidence type="ECO:0000313" key="3">
    <source>
        <dbReference type="Proteomes" id="UP000268469"/>
    </source>
</evidence>
<organism evidence="2 3">
    <name type="scientific">candidate division WOR-3 bacterium</name>
    <dbReference type="NCBI Taxonomy" id="2052148"/>
    <lineage>
        <taxon>Bacteria</taxon>
        <taxon>Bacteria division WOR-3</taxon>
    </lineage>
</organism>
<name>A0A660SCN2_UNCW3</name>
<keyword evidence="1" id="KW-0812">Transmembrane</keyword>
<gene>
    <name evidence="2" type="ORF">DRP53_10545</name>
</gene>
<feature type="transmembrane region" description="Helical" evidence="1">
    <location>
        <begin position="182"/>
        <end position="206"/>
    </location>
</feature>
<evidence type="ECO:0000256" key="1">
    <source>
        <dbReference type="SAM" id="Phobius"/>
    </source>
</evidence>
<dbReference type="PANTHER" id="PTHR16214:SF3">
    <property type="entry name" value="TRANSMEMBRANE PROTEIN 260"/>
    <property type="match status" value="1"/>
</dbReference>
<feature type="transmembrane region" description="Helical" evidence="1">
    <location>
        <begin position="148"/>
        <end position="176"/>
    </location>
</feature>
<feature type="transmembrane region" description="Helical" evidence="1">
    <location>
        <begin position="12"/>
        <end position="30"/>
    </location>
</feature>
<feature type="transmembrane region" description="Helical" evidence="1">
    <location>
        <begin position="282"/>
        <end position="300"/>
    </location>
</feature>
<sequence>MDRHSLKSSLPILAITILYSFTLSTSLGPGDSGELTAVAYRLGVAHPPGYPLFTLLGHLFTLIPSGSIAFRTNLLSMVAGIMALLTLSRILRSDRTLSILAPLTLAFSFTFWAESSTFEVYTFELLLLLLSIYFLLRFADSGRESHLLMGLFTIGLGISHRPTFLLYLPGLLYLILPQRDKIGWVSLSLASLFLLLPLTSFLYLLIRAQHHPPLNWGNPDSFIRLINHATGAQYRSFLFTLPLSQVVHRLTHLPPLLLREFSPLLLLSLPGLYYFYTRWRRVFFALLLIAGANLIYTINYDIPDYDVFLLPTFLFIGLLLSSGLAFLIQWIGSRFGQLLSLLLLIPLSINLRNHQENRYPYLYDVAINLWRSIPDRAIFFCSSSTNINCLLYLQHVEGRKKGIDIVYYDMLGSLDYLTRLGKRIRLRPATGPEMIATVVELNPDRPVVIGIDLMKEALQLSDHYQLIPHGLITIITRDSVDRMSIVSKNDSLWQRFQIHRIMRHRLPRTRAGKSQMIYGIALNNLGAYYLNQGWYDEAQRILKFALHFPNRPDVEMVIRRNLALSSKRSNPR</sequence>
<keyword evidence="1" id="KW-0472">Membrane</keyword>
<evidence type="ECO:0008006" key="4">
    <source>
        <dbReference type="Google" id="ProtNLM"/>
    </source>
</evidence>
<dbReference type="EMBL" id="QNBE01000152">
    <property type="protein sequence ID" value="RKX68539.1"/>
    <property type="molecule type" value="Genomic_DNA"/>
</dbReference>
<feature type="transmembrane region" description="Helical" evidence="1">
    <location>
        <begin position="50"/>
        <end position="74"/>
    </location>
</feature>
<reference evidence="2 3" key="1">
    <citation type="submission" date="2018-06" db="EMBL/GenBank/DDBJ databases">
        <title>Extensive metabolic versatility and redundancy in microbially diverse, dynamic hydrothermal sediments.</title>
        <authorList>
            <person name="Dombrowski N."/>
            <person name="Teske A."/>
            <person name="Baker B.J."/>
        </authorList>
    </citation>
    <scope>NUCLEOTIDE SEQUENCE [LARGE SCALE GENOMIC DNA]</scope>
    <source>
        <strain evidence="2">B36_G15</strain>
    </source>
</reference>
<dbReference type="PANTHER" id="PTHR16214">
    <property type="entry name" value="TRANSMEMBRANE PROTEIN 260"/>
    <property type="match status" value="1"/>
</dbReference>
<feature type="transmembrane region" description="Helical" evidence="1">
    <location>
        <begin position="118"/>
        <end position="136"/>
    </location>
</feature>
<dbReference type="Pfam" id="PF11028">
    <property type="entry name" value="TMEM260-like"/>
    <property type="match status" value="1"/>
</dbReference>
<accession>A0A660SCN2</accession>
<protein>
    <recommendedName>
        <fullName evidence="4">DUF2723 domain-containing protein</fullName>
    </recommendedName>
</protein>